<dbReference type="GO" id="GO:0005524">
    <property type="term" value="F:ATP binding"/>
    <property type="evidence" value="ECO:0007669"/>
    <property type="project" value="UniProtKB-KW"/>
</dbReference>
<dbReference type="Gene3D" id="3.40.50.300">
    <property type="entry name" value="P-loop containing nucleotide triphosphate hydrolases"/>
    <property type="match status" value="2"/>
</dbReference>
<dbReference type="InterPro" id="IPR041679">
    <property type="entry name" value="DNA2/NAM7-like_C"/>
</dbReference>
<dbReference type="GO" id="GO:0043139">
    <property type="term" value="F:5'-3' DNA helicase activity"/>
    <property type="evidence" value="ECO:0007669"/>
    <property type="project" value="TreeGrafter"/>
</dbReference>
<dbReference type="Pfam" id="PF13087">
    <property type="entry name" value="AAA_12"/>
    <property type="match status" value="1"/>
</dbReference>
<accession>A0A2T4Z7I8</accession>
<dbReference type="GO" id="GO:0016787">
    <property type="term" value="F:hydrolase activity"/>
    <property type="evidence" value="ECO:0007669"/>
    <property type="project" value="UniProtKB-KW"/>
</dbReference>
<dbReference type="EMBL" id="PZZP01000001">
    <property type="protein sequence ID" value="PTM57856.1"/>
    <property type="molecule type" value="Genomic_DNA"/>
</dbReference>
<keyword evidence="3" id="KW-0347">Helicase</keyword>
<dbReference type="OrthoDB" id="9757917at2"/>
<evidence type="ECO:0000313" key="7">
    <source>
        <dbReference type="Proteomes" id="UP000241639"/>
    </source>
</evidence>
<dbReference type="AlphaFoldDB" id="A0A2T4Z7I8"/>
<evidence type="ECO:0000256" key="3">
    <source>
        <dbReference type="ARBA" id="ARBA00022806"/>
    </source>
</evidence>
<evidence type="ECO:0000259" key="5">
    <source>
        <dbReference type="Pfam" id="PF13087"/>
    </source>
</evidence>
<dbReference type="InterPro" id="IPR047187">
    <property type="entry name" value="SF1_C_Upf1"/>
</dbReference>
<dbReference type="PANTHER" id="PTHR43788">
    <property type="entry name" value="DNA2/NAM7 HELICASE FAMILY MEMBER"/>
    <property type="match status" value="1"/>
</dbReference>
<proteinExistence type="predicted"/>
<keyword evidence="2" id="KW-0378">Hydrolase</keyword>
<sequence length="1018" mass="116579">MGTETNLLRYFHRSLLDQEQLEFQRKDGIHIPAHEFYRGELSPESLSMIREMIKDLDEEVEFHICPVFLERADDPDEIFTPIFLPAQLEEAKLLPISHQLPYIPRKHLEPTIKDNLALGSLEKLDEFIAQNPYTVDGNWKQAIRYAKELFMTVNGSQWDDFSVDSYRASKEVWMAVKLGGTKNKLIHFYEELITSSSLPPLLKNYLSLDENEKRPLLDSTTYSNQHLGQMNKAYPLSRGQRESLQHFLALNEGEMLAVNGPPGTGKTTLLQNVVATLWVKAAINGDEDPPVIVATSANNKAITNIIDSFAKDDDGAIEEGREEPLRERWLPDLKSFGLYLPSNTKMEELNKKKHPYHIVSQNGENFMKEMEKTGRHTELESHFLHQYSNYAGHSVDNIQQAVKQLHQDLVQVQRAIDEGAQLAVKHRDQQKRLKDDFSGSVEGLIQYQREWEQKVEAAESRRKPYVELKKKWNEYCNQEPFWWNWFAFLPGIKARRIRRNESFVLDHSEWIEVVSCTENEVTAAIDEKLNKMEGIKQEAFTNSEEATQLQEEIKATKNQIQKWRSQYGVEEEDIIAGMDTTLRYTAFMLATHYWEGKWLLEIEHQIQQRYNESKSSQKTMKKWRRYAKLTPCFVSTFYKLPDWFCGFDPRVSGSGTERVYLSNFIDVLIIDEVGQAPPGLAAPAFAFAKKSLVVGDIMQIEPITSITRGVDQGNLFGSRVIGDWKNIESIEEKGVTTTAGSAMKIAQRRSSYMKVAPFGGMFLDEHRRCVPEIIGYCNLLAYEGGLTPKRNSRQKYSFIPHMGYAHIESKVKEAKGLGKFNLEEAESIALWIQDHAEEIINISGKKKVEESVGIVTPFRYQTVLIQRFLRELGFKDITVGTVHALQGAEKDIILFSPVVGAKNRIPFYDRNPNMLNVAVSRAKDSFLVFGNMEEFGLVKGAPSHLLRSFIYKEENEVVIRSGQSKLLGRVAERIRTSFDGNRYERTVIQQIIQIQSNDGQIIFSQGEGSVTATQTLNK</sequence>
<comment type="caution">
    <text evidence="6">The sequence shown here is derived from an EMBL/GenBank/DDBJ whole genome shotgun (WGS) entry which is preliminary data.</text>
</comment>
<evidence type="ECO:0000313" key="6">
    <source>
        <dbReference type="EMBL" id="PTM57856.1"/>
    </source>
</evidence>
<feature type="domain" description="DNA2/NAM7 helicase-like C-terminal" evidence="5">
    <location>
        <begin position="761"/>
        <end position="932"/>
    </location>
</feature>
<gene>
    <name evidence="6" type="ORF">C8J48_0421</name>
</gene>
<evidence type="ECO:0000256" key="2">
    <source>
        <dbReference type="ARBA" id="ARBA00022801"/>
    </source>
</evidence>
<dbReference type="SUPFAM" id="SSF52540">
    <property type="entry name" value="P-loop containing nucleoside triphosphate hydrolases"/>
    <property type="match status" value="1"/>
</dbReference>
<dbReference type="CDD" id="cd18808">
    <property type="entry name" value="SF1_C_Upf1"/>
    <property type="match status" value="1"/>
</dbReference>
<keyword evidence="7" id="KW-1185">Reference proteome</keyword>
<name>A0A2T4Z7I8_9BACL</name>
<dbReference type="InterPro" id="IPR027417">
    <property type="entry name" value="P-loop_NTPase"/>
</dbReference>
<reference evidence="6 7" key="1">
    <citation type="submission" date="2018-04" db="EMBL/GenBank/DDBJ databases">
        <title>Genomic Encyclopedia of Archaeal and Bacterial Type Strains, Phase II (KMG-II): from individual species to whole genera.</title>
        <authorList>
            <person name="Goeker M."/>
        </authorList>
    </citation>
    <scope>NUCLEOTIDE SEQUENCE [LARGE SCALE GENOMIC DNA]</scope>
    <source>
        <strain evidence="6 7">DSM 45169</strain>
    </source>
</reference>
<evidence type="ECO:0000256" key="1">
    <source>
        <dbReference type="ARBA" id="ARBA00022741"/>
    </source>
</evidence>
<dbReference type="PANTHER" id="PTHR43788:SF8">
    <property type="entry name" value="DNA-BINDING PROTEIN SMUBP-2"/>
    <property type="match status" value="1"/>
</dbReference>
<evidence type="ECO:0000256" key="4">
    <source>
        <dbReference type="ARBA" id="ARBA00022840"/>
    </source>
</evidence>
<protein>
    <submittedName>
        <fullName evidence="6">AAA domain-containing protein</fullName>
    </submittedName>
</protein>
<dbReference type="InterPro" id="IPR050534">
    <property type="entry name" value="Coronavir_polyprotein_1ab"/>
</dbReference>
<keyword evidence="4" id="KW-0067">ATP-binding</keyword>
<organism evidence="6 7">
    <name type="scientific">Desmospora activa DSM 45169</name>
    <dbReference type="NCBI Taxonomy" id="1121389"/>
    <lineage>
        <taxon>Bacteria</taxon>
        <taxon>Bacillati</taxon>
        <taxon>Bacillota</taxon>
        <taxon>Bacilli</taxon>
        <taxon>Bacillales</taxon>
        <taxon>Thermoactinomycetaceae</taxon>
        <taxon>Desmospora</taxon>
    </lineage>
</organism>
<keyword evidence="1" id="KW-0547">Nucleotide-binding</keyword>
<dbReference type="Proteomes" id="UP000241639">
    <property type="component" value="Unassembled WGS sequence"/>
</dbReference>